<reference evidence="1 2" key="1">
    <citation type="submission" date="2020-09" db="EMBL/GenBank/DDBJ databases">
        <title>De no assembly of potato wild relative species, Solanum commersonii.</title>
        <authorList>
            <person name="Cho K."/>
        </authorList>
    </citation>
    <scope>NUCLEOTIDE SEQUENCE [LARGE SCALE GENOMIC DNA]</scope>
    <source>
        <strain evidence="1">LZ3.2</strain>
        <tissue evidence="1">Leaf</tissue>
    </source>
</reference>
<accession>A0A9J6A4S3</accession>
<dbReference type="EMBL" id="JACXVP010000003">
    <property type="protein sequence ID" value="KAG5619376.1"/>
    <property type="molecule type" value="Genomic_DNA"/>
</dbReference>
<protein>
    <submittedName>
        <fullName evidence="1">Uncharacterized protein</fullName>
    </submittedName>
</protein>
<sequence>MALHGLQKLRIQQKIGVDISVFALVNCFRYDSVNDLRLIDAFYSVPLFGSLPPCIKAVTLGEVFV</sequence>
<proteinExistence type="predicted"/>
<organism evidence="1 2">
    <name type="scientific">Solanum commersonii</name>
    <name type="common">Commerson's wild potato</name>
    <name type="synonym">Commerson's nightshade</name>
    <dbReference type="NCBI Taxonomy" id="4109"/>
    <lineage>
        <taxon>Eukaryota</taxon>
        <taxon>Viridiplantae</taxon>
        <taxon>Streptophyta</taxon>
        <taxon>Embryophyta</taxon>
        <taxon>Tracheophyta</taxon>
        <taxon>Spermatophyta</taxon>
        <taxon>Magnoliopsida</taxon>
        <taxon>eudicotyledons</taxon>
        <taxon>Gunneridae</taxon>
        <taxon>Pentapetalae</taxon>
        <taxon>asterids</taxon>
        <taxon>lamiids</taxon>
        <taxon>Solanales</taxon>
        <taxon>Solanaceae</taxon>
        <taxon>Solanoideae</taxon>
        <taxon>Solaneae</taxon>
        <taxon>Solanum</taxon>
    </lineage>
</organism>
<evidence type="ECO:0000313" key="2">
    <source>
        <dbReference type="Proteomes" id="UP000824120"/>
    </source>
</evidence>
<keyword evidence="2" id="KW-1185">Reference proteome</keyword>
<dbReference type="Proteomes" id="UP000824120">
    <property type="component" value="Chromosome 3"/>
</dbReference>
<dbReference type="AlphaFoldDB" id="A0A9J6A4S3"/>
<comment type="caution">
    <text evidence="1">The sequence shown here is derived from an EMBL/GenBank/DDBJ whole genome shotgun (WGS) entry which is preliminary data.</text>
</comment>
<name>A0A9J6A4S3_SOLCO</name>
<evidence type="ECO:0000313" key="1">
    <source>
        <dbReference type="EMBL" id="KAG5619376.1"/>
    </source>
</evidence>
<gene>
    <name evidence="1" type="ORF">H5410_019200</name>
</gene>